<accession>A0A3S0R708</accession>
<feature type="domain" description="Knr4/Smi1-like" evidence="1">
    <location>
        <begin position="16"/>
        <end position="144"/>
    </location>
</feature>
<dbReference type="Proteomes" id="UP000287910">
    <property type="component" value="Unassembled WGS sequence"/>
</dbReference>
<dbReference type="SMART" id="SM00860">
    <property type="entry name" value="SMI1_KNR4"/>
    <property type="match status" value="1"/>
</dbReference>
<dbReference type="SUPFAM" id="SSF160631">
    <property type="entry name" value="SMI1/KNR4-like"/>
    <property type="match status" value="1"/>
</dbReference>
<name>A0A3S0R708_9BACI</name>
<keyword evidence="3" id="KW-1185">Reference proteome</keyword>
<evidence type="ECO:0000313" key="2">
    <source>
        <dbReference type="EMBL" id="RUL54064.1"/>
    </source>
</evidence>
<dbReference type="RefSeq" id="WP_126658647.1">
    <property type="nucleotide sequence ID" value="NZ_RYYR01000008.1"/>
</dbReference>
<evidence type="ECO:0000259" key="1">
    <source>
        <dbReference type="SMART" id="SM00860"/>
    </source>
</evidence>
<dbReference type="InterPro" id="IPR018958">
    <property type="entry name" value="Knr4/Smi1-like_dom"/>
</dbReference>
<organism evidence="2 3">
    <name type="scientific">Lysinibacillus antri</name>
    <dbReference type="NCBI Taxonomy" id="2498145"/>
    <lineage>
        <taxon>Bacteria</taxon>
        <taxon>Bacillati</taxon>
        <taxon>Bacillota</taxon>
        <taxon>Bacilli</taxon>
        <taxon>Bacillales</taxon>
        <taxon>Bacillaceae</taxon>
        <taxon>Lysinibacillus</taxon>
    </lineage>
</organism>
<protein>
    <submittedName>
        <fullName evidence="2">SMI1/KNR4 family protein</fullName>
    </submittedName>
</protein>
<dbReference type="InterPro" id="IPR037883">
    <property type="entry name" value="Knr4/Smi1-like_sf"/>
</dbReference>
<evidence type="ECO:0000313" key="3">
    <source>
        <dbReference type="Proteomes" id="UP000287910"/>
    </source>
</evidence>
<dbReference type="Gene3D" id="3.40.1580.10">
    <property type="entry name" value="SMI1/KNR4-like"/>
    <property type="match status" value="1"/>
</dbReference>
<comment type="caution">
    <text evidence="2">The sequence shown here is derived from an EMBL/GenBank/DDBJ whole genome shotgun (WGS) entry which is preliminary data.</text>
</comment>
<reference evidence="2 3" key="1">
    <citation type="submission" date="2018-12" db="EMBL/GenBank/DDBJ databases">
        <title>Lysinibacillus antri sp. nov., isolated from a cave soil.</title>
        <authorList>
            <person name="Narsing Rao M.P."/>
            <person name="Zhang H."/>
            <person name="Dong Z.-Y."/>
            <person name="Niu X.-K."/>
            <person name="Zhang K."/>
            <person name="Fang B.-Z."/>
            <person name="Kang Y.-Q."/>
            <person name="Xiao M."/>
            <person name="Li W.-J."/>
        </authorList>
    </citation>
    <scope>NUCLEOTIDE SEQUENCE [LARGE SCALE GENOMIC DNA]</scope>
    <source>
        <strain evidence="2 3">SYSU K30002</strain>
    </source>
</reference>
<proteinExistence type="predicted"/>
<dbReference type="Pfam" id="PF09346">
    <property type="entry name" value="SMI1_KNR4"/>
    <property type="match status" value="1"/>
</dbReference>
<dbReference type="EMBL" id="RYYR01000008">
    <property type="protein sequence ID" value="RUL54064.1"/>
    <property type="molecule type" value="Genomic_DNA"/>
</dbReference>
<dbReference type="AlphaFoldDB" id="A0A3S0R708"/>
<gene>
    <name evidence="2" type="ORF">EK386_08040</name>
</gene>
<sequence length="283" mass="33426">MSIFTGEYFDNYRLEDLSSEIIELAEGKLKVKLPTAYIELMNEQNGGELTLKKFVHNIFEDGFIEIDYLYGIGQKSGEGILIDSYTRKEWGLSNKFIYLHGDSHNWIALDYRRYTGDNPPVVYIDTDTKQKLKIAEDFTEFISKLSELEGEIQSYDMSSEYEEFSREEIEKALLGGWHKYHMTAGLHYFGLLDEDLNWFLTQMLGSIKRLMEKQFFEDHSTIDNYLNIIIDIIRKKKVDFNQYAQTEELFEILTNFPKTMDYNSMIRNKSIKIKNYLTIEQNR</sequence>